<protein>
    <submittedName>
        <fullName evidence="14">TonB-dependent receptor</fullName>
    </submittedName>
</protein>
<accession>A0ABW9VLJ7</accession>
<dbReference type="Gene3D" id="2.170.130.10">
    <property type="entry name" value="TonB-dependent receptor, plug domain"/>
    <property type="match status" value="1"/>
</dbReference>
<dbReference type="EMBL" id="WWCM01000002">
    <property type="protein sequence ID" value="MYM38492.1"/>
    <property type="molecule type" value="Genomic_DNA"/>
</dbReference>
<evidence type="ECO:0000256" key="3">
    <source>
        <dbReference type="ARBA" id="ARBA00022448"/>
    </source>
</evidence>
<organism evidence="14 15">
    <name type="scientific">Duganella qianjiadongensis</name>
    <dbReference type="NCBI Taxonomy" id="2692176"/>
    <lineage>
        <taxon>Bacteria</taxon>
        <taxon>Pseudomonadati</taxon>
        <taxon>Pseudomonadota</taxon>
        <taxon>Betaproteobacteria</taxon>
        <taxon>Burkholderiales</taxon>
        <taxon>Oxalobacteraceae</taxon>
        <taxon>Telluria group</taxon>
        <taxon>Duganella</taxon>
    </lineage>
</organism>
<reference evidence="14 15" key="1">
    <citation type="submission" date="2019-12" db="EMBL/GenBank/DDBJ databases">
        <title>Novel species isolated from a subtropical stream in China.</title>
        <authorList>
            <person name="Lu H."/>
        </authorList>
    </citation>
    <scope>NUCLEOTIDE SEQUENCE [LARGE SCALE GENOMIC DNA]</scope>
    <source>
        <strain evidence="14 15">CY13W</strain>
    </source>
</reference>
<feature type="domain" description="TonB-dependent receptor plug" evidence="13">
    <location>
        <begin position="40"/>
        <end position="152"/>
    </location>
</feature>
<keyword evidence="6 11" id="KW-0798">TonB box</keyword>
<keyword evidence="3 10" id="KW-0813">Transport</keyword>
<comment type="similarity">
    <text evidence="2 10 11">Belongs to the TonB-dependent receptor family.</text>
</comment>
<dbReference type="PANTHER" id="PTHR30069:SF39">
    <property type="entry name" value="BLL6183 PROTEIN"/>
    <property type="match status" value="1"/>
</dbReference>
<evidence type="ECO:0000256" key="8">
    <source>
        <dbReference type="ARBA" id="ARBA00023170"/>
    </source>
</evidence>
<keyword evidence="7 10" id="KW-0472">Membrane</keyword>
<dbReference type="InterPro" id="IPR012910">
    <property type="entry name" value="Plug_dom"/>
</dbReference>
<evidence type="ECO:0000256" key="4">
    <source>
        <dbReference type="ARBA" id="ARBA00022452"/>
    </source>
</evidence>
<keyword evidence="9 10" id="KW-0998">Cell outer membrane</keyword>
<dbReference type="InterPro" id="IPR037066">
    <property type="entry name" value="Plug_dom_sf"/>
</dbReference>
<dbReference type="PANTHER" id="PTHR30069">
    <property type="entry name" value="TONB-DEPENDENT OUTER MEMBRANE RECEPTOR"/>
    <property type="match status" value="1"/>
</dbReference>
<evidence type="ECO:0000313" key="15">
    <source>
        <dbReference type="Proteomes" id="UP000478090"/>
    </source>
</evidence>
<proteinExistence type="inferred from homology"/>
<comment type="caution">
    <text evidence="14">The sequence shown here is derived from an EMBL/GenBank/DDBJ whole genome shotgun (WGS) entry which is preliminary data.</text>
</comment>
<keyword evidence="15" id="KW-1185">Reference proteome</keyword>
<name>A0ABW9VLJ7_9BURK</name>
<gene>
    <name evidence="14" type="ORF">GTP27_04020</name>
</gene>
<comment type="subcellular location">
    <subcellularLocation>
        <location evidence="1 10">Cell outer membrane</location>
        <topology evidence="1 10">Multi-pass membrane protein</topology>
    </subcellularLocation>
</comment>
<dbReference type="SUPFAM" id="SSF56935">
    <property type="entry name" value="Porins"/>
    <property type="match status" value="1"/>
</dbReference>
<dbReference type="PROSITE" id="PS52016">
    <property type="entry name" value="TONB_DEPENDENT_REC_3"/>
    <property type="match status" value="1"/>
</dbReference>
<sequence>MSAICLAFRAWAAEGDAAAPMQTVEVIGTTPLAGAALAREQVAAHVQHLDSSDLAAPASSNLPDALNRKLAGVTLNEVQGNPYQPDVSFRGYTASPLLGTPQGLAVYLDGVRMNQPFGDVVSWDLIPHNAIASLDLLPGSDPLFGLNALGGALVLRSKDGLHDTGSTLQLQAGRYDRKELAFEHGGHDASGWHWFTAGNGYQEDGWREASPTRLGQLFGKLGWADRHTDISLSSAISSSSLTGNGLQEGRLLERDYASVYTRPDQTHNHGLMLNLQANHRVSEQLQFSANAYYRRLKNDTLNGDMNDDSLDQSVYQPNAAEQAALAAAGYTGYPAKGATAANTPFPYWRCLANVLRKDEPAEKCNGLLNRSASEQHNAGFGAQATVSGDWAGMPQQLTAGMAFDSSHTEFRQSSQFGYLNPDRSITPVNFYADGSEIDDSGMPVDARVDLAGRTRTASLYASQTLSLSRSLHLSLSARYNRSSVHNRDHLTPGGGPGSLDGDHRFSRFNPALGASWDITPAANFYARISESSRTPTAIELGCADPANPCKLPNAMAGDPPLRQVITRTQEAGLRGTLARSIDWNASLFSASNRDDILFVADDSAGYGYFRNVGATRRRGVELTLNGKSTQLDWSAGYTYLDATFRSSEILGGAANSSANADGNITIHSGDRLPLIARHNFKASAEWHASTAWTLEADMRAVSGANARGNENGQHQPDGVHYLGSGRMAGYTLFDLSATYAASPQWQWFARVSNLFDRRYASAAQLNATGLTATGNFIARPFSASGDNQSVLHSTFYGPGAPRTIALGLRYSFGG</sequence>
<dbReference type="Pfam" id="PF07715">
    <property type="entry name" value="Plug"/>
    <property type="match status" value="1"/>
</dbReference>
<evidence type="ECO:0000256" key="1">
    <source>
        <dbReference type="ARBA" id="ARBA00004571"/>
    </source>
</evidence>
<evidence type="ECO:0000256" key="9">
    <source>
        <dbReference type="ARBA" id="ARBA00023237"/>
    </source>
</evidence>
<feature type="domain" description="TonB-dependent receptor-like beta-barrel" evidence="12">
    <location>
        <begin position="222"/>
        <end position="754"/>
    </location>
</feature>
<dbReference type="Pfam" id="PF00593">
    <property type="entry name" value="TonB_dep_Rec_b-barrel"/>
    <property type="match status" value="1"/>
</dbReference>
<evidence type="ECO:0000256" key="5">
    <source>
        <dbReference type="ARBA" id="ARBA00022692"/>
    </source>
</evidence>
<dbReference type="Proteomes" id="UP000478090">
    <property type="component" value="Unassembled WGS sequence"/>
</dbReference>
<dbReference type="InterPro" id="IPR039426">
    <property type="entry name" value="TonB-dep_rcpt-like"/>
</dbReference>
<evidence type="ECO:0000259" key="12">
    <source>
        <dbReference type="Pfam" id="PF00593"/>
    </source>
</evidence>
<dbReference type="Gene3D" id="2.40.170.20">
    <property type="entry name" value="TonB-dependent receptor, beta-barrel domain"/>
    <property type="match status" value="1"/>
</dbReference>
<keyword evidence="4 10" id="KW-1134">Transmembrane beta strand</keyword>
<evidence type="ECO:0000256" key="10">
    <source>
        <dbReference type="PROSITE-ProRule" id="PRU01360"/>
    </source>
</evidence>
<evidence type="ECO:0000313" key="14">
    <source>
        <dbReference type="EMBL" id="MYM38492.1"/>
    </source>
</evidence>
<evidence type="ECO:0000256" key="7">
    <source>
        <dbReference type="ARBA" id="ARBA00023136"/>
    </source>
</evidence>
<evidence type="ECO:0000256" key="11">
    <source>
        <dbReference type="RuleBase" id="RU003357"/>
    </source>
</evidence>
<evidence type="ECO:0000256" key="6">
    <source>
        <dbReference type="ARBA" id="ARBA00023077"/>
    </source>
</evidence>
<keyword evidence="8 14" id="KW-0675">Receptor</keyword>
<evidence type="ECO:0000259" key="13">
    <source>
        <dbReference type="Pfam" id="PF07715"/>
    </source>
</evidence>
<evidence type="ECO:0000256" key="2">
    <source>
        <dbReference type="ARBA" id="ARBA00009810"/>
    </source>
</evidence>
<dbReference type="InterPro" id="IPR036942">
    <property type="entry name" value="Beta-barrel_TonB_sf"/>
</dbReference>
<keyword evidence="5 10" id="KW-0812">Transmembrane</keyword>
<dbReference type="InterPro" id="IPR000531">
    <property type="entry name" value="Beta-barrel_TonB"/>
</dbReference>